<evidence type="ECO:0000313" key="15">
    <source>
        <dbReference type="EMBL" id="KIC93500.1"/>
    </source>
</evidence>
<comment type="subcellular location">
    <subcellularLocation>
        <location evidence="1">Cell outer membrane</location>
        <topology evidence="1">Multi-pass membrane protein</topology>
    </subcellularLocation>
</comment>
<dbReference type="Gene3D" id="2.40.170.20">
    <property type="entry name" value="TonB-dependent receptor, beta-barrel domain"/>
    <property type="match status" value="1"/>
</dbReference>
<sequence>MRILLSFATALLALPVCAQDSTRVRSLDEIVITATRVPRQLLRSPVTVEKAGEKYFNASSAPSFFDALQNLKGVQMITPSLGFRVINTRGFTNTTNVRFSQLVDGMDIQSPHIGAPVGNALGPTDLDINSVEIIPGCASALYGMNTINGLADFITKDPFDSPGWSVMQKTGVNRIASAGNSAALFSETSARFAKVVSNKFAFKFNAAFSAGSDWIADDRTDLNPNANATTGLTGPDNPAKDPVNGYGNESSNRRTLNLGGKNYVVARTGYFEKEVADYSLRNMKADAGLYFRPSLSSSLSYTYRVADINTVYQRSNRFRLENYLMQQHGLNYSSRVLKAKVYLNTENTGDSYNLRSMAENMDRVSKSDESWFNTYSTQFNNSIATGTDVVSAHSNARSFADSERPVPGTPGFNAAMEKLANINNWDSGAALMVKARLLHGEVHTDLSEVWRALKQKGFTVLAGMDSRYYFIEPDGNYFINPVAGKGDKDLKYLRWGGFLSAEKKLFKDKLTAGAVLRFDKNDYFDPTINYRFSIVYSPVPAHNFRLAYQDGYRYPSIFEAFSNVNSGGGKRVGGLPVMSSGIFENSWLKSSIDAFQAAVNKEVNTSGSSVNDAIVNNSSMLKKNYYTYLDPEHIRSLEFGYKAVFFDGRLFADGEVYFNHYNSFIAQVEVSVPSTSNPDSIAFALYDRRKQGRYRMWTNSATTVNNWGFGFRLRYLPGKNFLVDANTSHAILNKTEANDGLEDGFNTPPWMFNLTLANESIWKNLGAGISWRWQDRYYWQSFLVNGTVPAFHALDAQVNYSLPKIGCKIRVGATNLLNQYNVSFLGGPNVGGLYYLTLYFQGR</sequence>
<dbReference type="Proteomes" id="UP000031408">
    <property type="component" value="Unassembled WGS sequence"/>
</dbReference>
<evidence type="ECO:0000313" key="16">
    <source>
        <dbReference type="Proteomes" id="UP000031408"/>
    </source>
</evidence>
<comment type="similarity">
    <text evidence="10">Belongs to the TonB-dependent receptor family.</text>
</comment>
<accession>A0A0C1IH60</accession>
<dbReference type="GO" id="GO:0015344">
    <property type="term" value="F:siderophore uptake transmembrane transporter activity"/>
    <property type="evidence" value="ECO:0007669"/>
    <property type="project" value="TreeGrafter"/>
</dbReference>
<evidence type="ECO:0000256" key="9">
    <source>
        <dbReference type="ARBA" id="ARBA00023237"/>
    </source>
</evidence>
<gene>
    <name evidence="15" type="ORF">OI18_17235</name>
</gene>
<dbReference type="InterPro" id="IPR037066">
    <property type="entry name" value="Plug_dom_sf"/>
</dbReference>
<dbReference type="PANTHER" id="PTHR30069:SF29">
    <property type="entry name" value="HEMOGLOBIN AND HEMOGLOBIN-HAPTOGLOBIN-BINDING PROTEIN 1-RELATED"/>
    <property type="match status" value="1"/>
</dbReference>
<dbReference type="InterPro" id="IPR036942">
    <property type="entry name" value="Beta-barrel_TonB_sf"/>
</dbReference>
<name>A0A0C1IH60_9BACT</name>
<dbReference type="InterPro" id="IPR012910">
    <property type="entry name" value="Plug_dom"/>
</dbReference>
<keyword evidence="2" id="KW-0813">Transport</keyword>
<evidence type="ECO:0000256" key="4">
    <source>
        <dbReference type="ARBA" id="ARBA00022692"/>
    </source>
</evidence>
<evidence type="ECO:0000256" key="7">
    <source>
        <dbReference type="ARBA" id="ARBA00023136"/>
    </source>
</evidence>
<feature type="chain" id="PRO_5002147208" evidence="12">
    <location>
        <begin position="19"/>
        <end position="843"/>
    </location>
</feature>
<keyword evidence="3" id="KW-1134">Transmembrane beta strand</keyword>
<proteinExistence type="inferred from homology"/>
<evidence type="ECO:0000259" key="13">
    <source>
        <dbReference type="Pfam" id="PF00593"/>
    </source>
</evidence>
<dbReference type="PANTHER" id="PTHR30069">
    <property type="entry name" value="TONB-DEPENDENT OUTER MEMBRANE RECEPTOR"/>
    <property type="match status" value="1"/>
</dbReference>
<dbReference type="Pfam" id="PF00593">
    <property type="entry name" value="TonB_dep_Rec_b-barrel"/>
    <property type="match status" value="1"/>
</dbReference>
<feature type="region of interest" description="Disordered" evidence="11">
    <location>
        <begin position="225"/>
        <end position="251"/>
    </location>
</feature>
<keyword evidence="16" id="KW-1185">Reference proteome</keyword>
<dbReference type="InterPro" id="IPR000531">
    <property type="entry name" value="Beta-barrel_TonB"/>
</dbReference>
<dbReference type="InterPro" id="IPR039426">
    <property type="entry name" value="TonB-dep_rcpt-like"/>
</dbReference>
<feature type="domain" description="TonB-dependent receptor plug" evidence="14">
    <location>
        <begin position="43"/>
        <end position="149"/>
    </location>
</feature>
<comment type="caution">
    <text evidence="15">The sequence shown here is derived from an EMBL/GenBank/DDBJ whole genome shotgun (WGS) entry which is preliminary data.</text>
</comment>
<organism evidence="15 16">
    <name type="scientific">Flavihumibacter solisilvae</name>
    <dbReference type="NCBI Taxonomy" id="1349421"/>
    <lineage>
        <taxon>Bacteria</taxon>
        <taxon>Pseudomonadati</taxon>
        <taxon>Bacteroidota</taxon>
        <taxon>Chitinophagia</taxon>
        <taxon>Chitinophagales</taxon>
        <taxon>Chitinophagaceae</taxon>
        <taxon>Flavihumibacter</taxon>
    </lineage>
</organism>
<evidence type="ECO:0000256" key="5">
    <source>
        <dbReference type="ARBA" id="ARBA00022729"/>
    </source>
</evidence>
<feature type="signal peptide" evidence="12">
    <location>
        <begin position="1"/>
        <end position="18"/>
    </location>
</feature>
<dbReference type="SUPFAM" id="SSF56935">
    <property type="entry name" value="Porins"/>
    <property type="match status" value="1"/>
</dbReference>
<feature type="domain" description="TonB-dependent receptor-like beta-barrel" evidence="13">
    <location>
        <begin position="336"/>
        <end position="816"/>
    </location>
</feature>
<evidence type="ECO:0000256" key="3">
    <source>
        <dbReference type="ARBA" id="ARBA00022452"/>
    </source>
</evidence>
<dbReference type="AlphaFoldDB" id="A0A0C1IH60"/>
<keyword evidence="9" id="KW-0998">Cell outer membrane</keyword>
<dbReference type="EMBL" id="JSVC01000019">
    <property type="protein sequence ID" value="KIC93500.1"/>
    <property type="molecule type" value="Genomic_DNA"/>
</dbReference>
<protein>
    <submittedName>
        <fullName evidence="15">TonB-dependent receptor</fullName>
    </submittedName>
</protein>
<evidence type="ECO:0000256" key="1">
    <source>
        <dbReference type="ARBA" id="ARBA00004571"/>
    </source>
</evidence>
<evidence type="ECO:0000259" key="14">
    <source>
        <dbReference type="Pfam" id="PF07715"/>
    </source>
</evidence>
<keyword evidence="6 10" id="KW-0798">TonB box</keyword>
<evidence type="ECO:0000256" key="11">
    <source>
        <dbReference type="SAM" id="MobiDB-lite"/>
    </source>
</evidence>
<evidence type="ECO:0000256" key="10">
    <source>
        <dbReference type="RuleBase" id="RU003357"/>
    </source>
</evidence>
<dbReference type="OrthoDB" id="1109208at2"/>
<evidence type="ECO:0000256" key="6">
    <source>
        <dbReference type="ARBA" id="ARBA00023077"/>
    </source>
</evidence>
<dbReference type="RefSeq" id="WP_039142037.1">
    <property type="nucleotide sequence ID" value="NZ_JSVC01000019.1"/>
</dbReference>
<reference evidence="15 16" key="1">
    <citation type="submission" date="2014-11" db="EMBL/GenBank/DDBJ databases">
        <title>Genome sequence of Flavihumibacter solisilvae 3-3.</title>
        <authorList>
            <person name="Zhou G."/>
            <person name="Li M."/>
            <person name="Wang G."/>
        </authorList>
    </citation>
    <scope>NUCLEOTIDE SEQUENCE [LARGE SCALE GENOMIC DNA]</scope>
    <source>
        <strain evidence="15 16">3-3</strain>
    </source>
</reference>
<keyword evidence="8 15" id="KW-0675">Receptor</keyword>
<keyword evidence="4" id="KW-0812">Transmembrane</keyword>
<evidence type="ECO:0000256" key="8">
    <source>
        <dbReference type="ARBA" id="ARBA00023170"/>
    </source>
</evidence>
<keyword evidence="5 12" id="KW-0732">Signal</keyword>
<dbReference type="GO" id="GO:0009279">
    <property type="term" value="C:cell outer membrane"/>
    <property type="evidence" value="ECO:0007669"/>
    <property type="project" value="UniProtKB-SubCell"/>
</dbReference>
<keyword evidence="7 10" id="KW-0472">Membrane</keyword>
<evidence type="ECO:0000256" key="12">
    <source>
        <dbReference type="SAM" id="SignalP"/>
    </source>
</evidence>
<dbReference type="STRING" id="1349421.OI18_17235"/>
<dbReference type="GO" id="GO:0044718">
    <property type="term" value="P:siderophore transmembrane transport"/>
    <property type="evidence" value="ECO:0007669"/>
    <property type="project" value="TreeGrafter"/>
</dbReference>
<dbReference type="Pfam" id="PF07715">
    <property type="entry name" value="Plug"/>
    <property type="match status" value="1"/>
</dbReference>
<evidence type="ECO:0000256" key="2">
    <source>
        <dbReference type="ARBA" id="ARBA00022448"/>
    </source>
</evidence>
<dbReference type="Gene3D" id="2.170.130.10">
    <property type="entry name" value="TonB-dependent receptor, plug domain"/>
    <property type="match status" value="1"/>
</dbReference>